<name>A0ABQ5WBP2_9HYPH</name>
<proteinExistence type="predicted"/>
<gene>
    <name evidence="2" type="ORF">GCM10010862_42900</name>
</gene>
<evidence type="ECO:0000259" key="1">
    <source>
        <dbReference type="Pfam" id="PF01636"/>
    </source>
</evidence>
<comment type="caution">
    <text evidence="2">The sequence shown here is derived from an EMBL/GenBank/DDBJ whole genome shotgun (WGS) entry which is preliminary data.</text>
</comment>
<reference evidence="3" key="1">
    <citation type="journal article" date="2019" name="Int. J. Syst. Evol. Microbiol.">
        <title>The Global Catalogue of Microorganisms (GCM) 10K type strain sequencing project: providing services to taxonomists for standard genome sequencing and annotation.</title>
        <authorList>
            <consortium name="The Broad Institute Genomics Platform"/>
            <consortium name="The Broad Institute Genome Sequencing Center for Infectious Disease"/>
            <person name="Wu L."/>
            <person name="Ma J."/>
        </authorList>
    </citation>
    <scope>NUCLEOTIDE SEQUENCE [LARGE SCALE GENOMIC DNA]</scope>
    <source>
        <strain evidence="3">NBRC 112416</strain>
    </source>
</reference>
<dbReference type="Proteomes" id="UP001156691">
    <property type="component" value="Unassembled WGS sequence"/>
</dbReference>
<organism evidence="2 3">
    <name type="scientific">Devosia nitrariae</name>
    <dbReference type="NCBI Taxonomy" id="2071872"/>
    <lineage>
        <taxon>Bacteria</taxon>
        <taxon>Pseudomonadati</taxon>
        <taxon>Pseudomonadota</taxon>
        <taxon>Alphaproteobacteria</taxon>
        <taxon>Hyphomicrobiales</taxon>
        <taxon>Devosiaceae</taxon>
        <taxon>Devosia</taxon>
    </lineage>
</organism>
<sequence length="339" mass="38180">MTLTDPTHAAARRALFNVAGPAAGEAVLSHRRLSSGSEASEVVRIAARFADRRGKPQTITFVIKHLQGRTRREAVIYRELVAMHASAIAPRLLDVQHGQAGSFLVVEAINRAMAWPWRHLDLTTVLLRQLGRFHADTVESRLPLADWDYESELAASAAETVARLEDCRHDPDLRPLARHVRMLDRVVSSLARLRSALLTESAFDRRPIHGDLHPGNTMMRRGVDRRPLVIDWGRARPGSPLEDVSSMLQSLRFFEPNALQRHDVLLKEYLTGLGRDRRIDESTRGAYWVAGASNALAGALNVHLLTVMDIDRSPRQRYHAFLAARDWLRVIRRAHAWAL</sequence>
<keyword evidence="3" id="KW-1185">Reference proteome</keyword>
<evidence type="ECO:0000313" key="2">
    <source>
        <dbReference type="EMBL" id="GLQ57031.1"/>
    </source>
</evidence>
<dbReference type="EMBL" id="BSNS01000022">
    <property type="protein sequence ID" value="GLQ57031.1"/>
    <property type="molecule type" value="Genomic_DNA"/>
</dbReference>
<dbReference type="RefSeq" id="WP_284342407.1">
    <property type="nucleotide sequence ID" value="NZ_BSNS01000022.1"/>
</dbReference>
<dbReference type="Gene3D" id="3.90.1200.10">
    <property type="match status" value="1"/>
</dbReference>
<dbReference type="SUPFAM" id="SSF56112">
    <property type="entry name" value="Protein kinase-like (PK-like)"/>
    <property type="match status" value="1"/>
</dbReference>
<evidence type="ECO:0000313" key="3">
    <source>
        <dbReference type="Proteomes" id="UP001156691"/>
    </source>
</evidence>
<dbReference type="InterPro" id="IPR002575">
    <property type="entry name" value="Aminoglycoside_PTrfase"/>
</dbReference>
<accession>A0ABQ5WBP2</accession>
<protein>
    <recommendedName>
        <fullName evidence="1">Aminoglycoside phosphotransferase domain-containing protein</fullName>
    </recommendedName>
</protein>
<feature type="domain" description="Aminoglycoside phosphotransferase" evidence="1">
    <location>
        <begin position="66"/>
        <end position="259"/>
    </location>
</feature>
<dbReference type="InterPro" id="IPR011009">
    <property type="entry name" value="Kinase-like_dom_sf"/>
</dbReference>
<dbReference type="Pfam" id="PF01636">
    <property type="entry name" value="APH"/>
    <property type="match status" value="1"/>
</dbReference>